<dbReference type="InterPro" id="IPR006283">
    <property type="entry name" value="ThiL-like"/>
</dbReference>
<feature type="binding site" evidence="1">
    <location>
        <position position="32"/>
    </location>
    <ligand>
        <name>Mg(2+)</name>
        <dbReference type="ChEBI" id="CHEBI:18420"/>
        <label>3</label>
    </ligand>
</feature>
<evidence type="ECO:0000256" key="1">
    <source>
        <dbReference type="HAMAP-Rule" id="MF_02128"/>
    </source>
</evidence>
<feature type="binding site" evidence="1">
    <location>
        <begin position="125"/>
        <end position="126"/>
    </location>
    <ligand>
        <name>ATP</name>
        <dbReference type="ChEBI" id="CHEBI:30616"/>
    </ligand>
</feature>
<dbReference type="GO" id="GO:0009030">
    <property type="term" value="F:thiamine-phosphate kinase activity"/>
    <property type="evidence" value="ECO:0007669"/>
    <property type="project" value="UniProtKB-UniRule"/>
</dbReference>
<dbReference type="Pfam" id="PF02769">
    <property type="entry name" value="AIRS_C"/>
    <property type="match status" value="1"/>
</dbReference>
<dbReference type="InterPro" id="IPR036921">
    <property type="entry name" value="PurM-like_N_sf"/>
</dbReference>
<dbReference type="HAMAP" id="MF_02128">
    <property type="entry name" value="TMP_kinase"/>
    <property type="match status" value="1"/>
</dbReference>
<dbReference type="InterPro" id="IPR016188">
    <property type="entry name" value="PurM-like_N"/>
</dbReference>
<dbReference type="UniPathway" id="UPA00060">
    <property type="reaction ID" value="UER00142"/>
</dbReference>
<dbReference type="EMBL" id="JACHHI010000001">
    <property type="protein sequence ID" value="MBB6477307.1"/>
    <property type="molecule type" value="Genomic_DNA"/>
</dbReference>
<feature type="binding site" evidence="1">
    <location>
        <position position="108"/>
    </location>
    <ligand>
        <name>ATP</name>
        <dbReference type="ChEBI" id="CHEBI:30616"/>
    </ligand>
</feature>
<keyword evidence="1" id="KW-0460">Magnesium</keyword>
<feature type="binding site" evidence="1">
    <location>
        <position position="78"/>
    </location>
    <ligand>
        <name>Mg(2+)</name>
        <dbReference type="ChEBI" id="CHEBI:18420"/>
        <label>4</label>
    </ligand>
</feature>
<feature type="binding site" evidence="1">
    <location>
        <position position="49"/>
    </location>
    <ligand>
        <name>Mg(2+)</name>
        <dbReference type="ChEBI" id="CHEBI:18420"/>
        <label>2</label>
    </ligand>
</feature>
<comment type="pathway">
    <text evidence="1">Cofactor biosynthesis; thiamine diphosphate biosynthesis; thiamine diphosphate from thiamine phosphate: step 1/1.</text>
</comment>
<dbReference type="GO" id="GO:0009228">
    <property type="term" value="P:thiamine biosynthetic process"/>
    <property type="evidence" value="ECO:0007669"/>
    <property type="project" value="UniProtKB-KW"/>
</dbReference>
<keyword evidence="1 4" id="KW-0418">Kinase</keyword>
<evidence type="ECO:0000259" key="2">
    <source>
        <dbReference type="Pfam" id="PF00586"/>
    </source>
</evidence>
<feature type="binding site" evidence="1">
    <location>
        <position position="49"/>
    </location>
    <ligand>
        <name>Mg(2+)</name>
        <dbReference type="ChEBI" id="CHEBI:18420"/>
        <label>1</label>
    </ligand>
</feature>
<comment type="function">
    <text evidence="1">Catalyzes the ATP-dependent phosphorylation of thiamine-monophosphate (TMP) to form thiamine-pyrophosphate (TPP), the active form of vitamin B1.</text>
</comment>
<feature type="binding site" evidence="1">
    <location>
        <position position="56"/>
    </location>
    <ligand>
        <name>substrate</name>
    </ligand>
</feature>
<dbReference type="Proteomes" id="UP000591941">
    <property type="component" value="Unassembled WGS sequence"/>
</dbReference>
<feature type="binding site" evidence="1">
    <location>
        <position position="217"/>
    </location>
    <ligand>
        <name>Mg(2+)</name>
        <dbReference type="ChEBI" id="CHEBI:18420"/>
        <label>5</label>
    </ligand>
</feature>
<dbReference type="PIRSF" id="PIRSF005303">
    <property type="entry name" value="Thiam_monoph_kin"/>
    <property type="match status" value="1"/>
</dbReference>
<dbReference type="Gene3D" id="3.30.1330.10">
    <property type="entry name" value="PurM-like, N-terminal domain"/>
    <property type="match status" value="1"/>
</dbReference>
<feature type="binding site" evidence="1">
    <location>
        <position position="126"/>
    </location>
    <ligand>
        <name>Mg(2+)</name>
        <dbReference type="ChEBI" id="CHEBI:18420"/>
        <label>1</label>
    </ligand>
</feature>
<dbReference type="GO" id="GO:0005524">
    <property type="term" value="F:ATP binding"/>
    <property type="evidence" value="ECO:0007669"/>
    <property type="project" value="UniProtKB-UniRule"/>
</dbReference>
<dbReference type="GeneID" id="93485619"/>
<evidence type="ECO:0000313" key="4">
    <source>
        <dbReference type="EMBL" id="MBB6477307.1"/>
    </source>
</evidence>
<dbReference type="SUPFAM" id="SSF55326">
    <property type="entry name" value="PurM N-terminal domain-like"/>
    <property type="match status" value="1"/>
</dbReference>
<feature type="binding site" evidence="1">
    <location>
        <position position="78"/>
    </location>
    <ligand>
        <name>Mg(2+)</name>
        <dbReference type="ChEBI" id="CHEBI:18420"/>
        <label>2</label>
    </ligand>
</feature>
<comment type="caution">
    <text evidence="4">The sequence shown here is derived from an EMBL/GenBank/DDBJ whole genome shotgun (WGS) entry which is preliminary data.</text>
</comment>
<organism evidence="4 5">
    <name type="scientific">Negativicoccus succinicivorans</name>
    <dbReference type="NCBI Taxonomy" id="620903"/>
    <lineage>
        <taxon>Bacteria</taxon>
        <taxon>Bacillati</taxon>
        <taxon>Bacillota</taxon>
        <taxon>Negativicutes</taxon>
        <taxon>Veillonellales</taxon>
        <taxon>Veillonellaceae</taxon>
        <taxon>Negativicoccus</taxon>
    </lineage>
</organism>
<dbReference type="SUPFAM" id="SSF56042">
    <property type="entry name" value="PurM C-terminal domain-like"/>
    <property type="match status" value="1"/>
</dbReference>
<dbReference type="InterPro" id="IPR036676">
    <property type="entry name" value="PurM-like_C_sf"/>
</dbReference>
<comment type="similarity">
    <text evidence="1">Belongs to the thiamine-monophosphate kinase family.</text>
</comment>
<evidence type="ECO:0000259" key="3">
    <source>
        <dbReference type="Pfam" id="PF02769"/>
    </source>
</evidence>
<feature type="binding site" evidence="1">
    <location>
        <position position="214"/>
    </location>
    <ligand>
        <name>Mg(2+)</name>
        <dbReference type="ChEBI" id="CHEBI:18420"/>
        <label>3</label>
    </ligand>
</feature>
<dbReference type="PANTHER" id="PTHR30270:SF0">
    <property type="entry name" value="THIAMINE-MONOPHOSPHATE KINASE"/>
    <property type="match status" value="1"/>
</dbReference>
<dbReference type="InterPro" id="IPR010918">
    <property type="entry name" value="PurM-like_C_dom"/>
</dbReference>
<keyword evidence="1 4" id="KW-0808">Transferase</keyword>
<feature type="binding site" evidence="1">
    <location>
        <position position="32"/>
    </location>
    <ligand>
        <name>Mg(2+)</name>
        <dbReference type="ChEBI" id="CHEBI:18420"/>
        <label>4</label>
    </ligand>
</feature>
<dbReference type="GO" id="GO:0009229">
    <property type="term" value="P:thiamine diphosphate biosynthetic process"/>
    <property type="evidence" value="ECO:0007669"/>
    <property type="project" value="UniProtKB-UniRule"/>
</dbReference>
<keyword evidence="1" id="KW-0547">Nucleotide-binding</keyword>
<dbReference type="AlphaFoldDB" id="A0A841R2F4"/>
<keyword evidence="1" id="KW-0479">Metal-binding</keyword>
<proteinExistence type="inferred from homology"/>
<feature type="binding site" evidence="1">
    <location>
        <position position="216"/>
    </location>
    <ligand>
        <name>ATP</name>
        <dbReference type="ChEBI" id="CHEBI:30616"/>
    </ligand>
</feature>
<feature type="binding site" evidence="1">
    <location>
        <position position="78"/>
    </location>
    <ligand>
        <name>Mg(2+)</name>
        <dbReference type="ChEBI" id="CHEBI:18420"/>
        <label>3</label>
    </ligand>
</feature>
<comment type="miscellaneous">
    <text evidence="1">Reaction mechanism of ThiL seems to utilize a direct, inline transfer of the gamma-phosphate of ATP to TMP rather than a phosphorylated enzyme intermediate.</text>
</comment>
<reference evidence="4 5" key="1">
    <citation type="submission" date="2020-08" db="EMBL/GenBank/DDBJ databases">
        <title>Genomic Encyclopedia of Type Strains, Phase IV (KMG-IV): sequencing the most valuable type-strain genomes for metagenomic binning, comparative biology and taxonomic classification.</title>
        <authorList>
            <person name="Goeker M."/>
        </authorList>
    </citation>
    <scope>NUCLEOTIDE SEQUENCE [LARGE SCALE GENOMIC DNA]</scope>
    <source>
        <strain evidence="4 5">DSM 21255</strain>
    </source>
</reference>
<keyword evidence="1" id="KW-0784">Thiamine biosynthesis</keyword>
<feature type="binding site" evidence="1">
    <location>
        <position position="152"/>
    </location>
    <ligand>
        <name>ATP</name>
        <dbReference type="ChEBI" id="CHEBI:30616"/>
    </ligand>
</feature>
<dbReference type="GO" id="GO:0000287">
    <property type="term" value="F:magnesium ion binding"/>
    <property type="evidence" value="ECO:0007669"/>
    <property type="project" value="UniProtKB-UniRule"/>
</dbReference>
<dbReference type="Gene3D" id="3.90.650.10">
    <property type="entry name" value="PurM-like C-terminal domain"/>
    <property type="match status" value="1"/>
</dbReference>
<sequence>MTAIRDEFALIRDIAALCPTQGAAVRVPLNDDAAVVAIPPKTELVVTTDTLTEGVHFSAQTITFQELGWKLAAVNLSDLAAMGAQPLGIVVALALPQTTQKEDMISLYRGLGECLRTYDALLLGGDTVHSRHGMTLTATALGYVPCGQAVTRSGAQPGDRIVLTGPTGYAALAYHLLARGMSPEASLRAFQNTPRPQLAKGKLLRELGATAMNDISDGLAFALGDMAKQSEARFEVEQSALTWQSDLAQRSDSHALRAEDLIWYGGEDFELVATLPATSPVPQGMYEIGRVTKGSGLFICDGDTCHALQVTGYNHFGGI</sequence>
<feature type="binding site" evidence="1">
    <location>
        <position position="48"/>
    </location>
    <ligand>
        <name>Mg(2+)</name>
        <dbReference type="ChEBI" id="CHEBI:18420"/>
        <label>1</label>
    </ligand>
</feature>
<dbReference type="EC" id="2.7.4.16" evidence="1"/>
<accession>A0A841R2F4</accession>
<gene>
    <name evidence="1" type="primary">thiL</name>
    <name evidence="4" type="ORF">HNR45_000329</name>
</gene>
<dbReference type="CDD" id="cd02194">
    <property type="entry name" value="ThiL"/>
    <property type="match status" value="1"/>
</dbReference>
<evidence type="ECO:0000313" key="5">
    <source>
        <dbReference type="Proteomes" id="UP000591941"/>
    </source>
</evidence>
<comment type="catalytic activity">
    <reaction evidence="1">
        <text>thiamine phosphate + ATP = thiamine diphosphate + ADP</text>
        <dbReference type="Rhea" id="RHEA:15913"/>
        <dbReference type="ChEBI" id="CHEBI:30616"/>
        <dbReference type="ChEBI" id="CHEBI:37575"/>
        <dbReference type="ChEBI" id="CHEBI:58937"/>
        <dbReference type="ChEBI" id="CHEBI:456216"/>
        <dbReference type="EC" id="2.7.4.16"/>
    </reaction>
</comment>
<feature type="binding site" evidence="1">
    <location>
        <position position="47"/>
    </location>
    <ligand>
        <name>Mg(2+)</name>
        <dbReference type="ChEBI" id="CHEBI:18420"/>
        <label>4</label>
    </ligand>
</feature>
<dbReference type="RefSeq" id="WP_159821793.1">
    <property type="nucleotide sequence ID" value="NZ_CABWNB010000001.1"/>
</dbReference>
<feature type="binding site" evidence="1">
    <location>
        <position position="267"/>
    </location>
    <ligand>
        <name>substrate</name>
    </ligand>
</feature>
<feature type="binding site" evidence="1">
    <location>
        <position position="313"/>
    </location>
    <ligand>
        <name>substrate</name>
    </ligand>
</feature>
<dbReference type="PANTHER" id="PTHR30270">
    <property type="entry name" value="THIAMINE-MONOPHOSPHATE KINASE"/>
    <property type="match status" value="1"/>
</dbReference>
<keyword evidence="5" id="KW-1185">Reference proteome</keyword>
<protein>
    <recommendedName>
        <fullName evidence="1">Thiamine-monophosphate kinase</fullName>
        <shortName evidence="1">TMP kinase</shortName>
        <shortName evidence="1">Thiamine-phosphate kinase</shortName>
        <ecNumber evidence="1">2.7.4.16</ecNumber>
    </recommendedName>
</protein>
<name>A0A841R2F4_9FIRM</name>
<dbReference type="Pfam" id="PF00586">
    <property type="entry name" value="AIRS"/>
    <property type="match status" value="1"/>
</dbReference>
<keyword evidence="1" id="KW-0067">ATP-binding</keyword>
<feature type="domain" description="PurM-like N-terminal" evidence="2">
    <location>
        <begin position="31"/>
        <end position="144"/>
    </location>
</feature>
<feature type="domain" description="PurM-like C-terminal" evidence="3">
    <location>
        <begin position="156"/>
        <end position="239"/>
    </location>
</feature>
<dbReference type="NCBIfam" id="TIGR01379">
    <property type="entry name" value="thiL"/>
    <property type="match status" value="1"/>
</dbReference>
<dbReference type="OrthoDB" id="9802811at2"/>